<dbReference type="AlphaFoldDB" id="A0A5B7H2K2"/>
<name>A0A5B7H2K2_PORTR</name>
<reference evidence="1 2" key="1">
    <citation type="submission" date="2019-05" db="EMBL/GenBank/DDBJ databases">
        <title>Another draft genome of Portunus trituberculatus and its Hox gene families provides insights of decapod evolution.</title>
        <authorList>
            <person name="Jeong J.-H."/>
            <person name="Song I."/>
            <person name="Kim S."/>
            <person name="Choi T."/>
            <person name="Kim D."/>
            <person name="Ryu S."/>
            <person name="Kim W."/>
        </authorList>
    </citation>
    <scope>NUCLEOTIDE SEQUENCE [LARGE SCALE GENOMIC DNA]</scope>
    <source>
        <tissue evidence="1">Muscle</tissue>
    </source>
</reference>
<evidence type="ECO:0000313" key="1">
    <source>
        <dbReference type="EMBL" id="MPC64293.1"/>
    </source>
</evidence>
<organism evidence="1 2">
    <name type="scientific">Portunus trituberculatus</name>
    <name type="common">Swimming crab</name>
    <name type="synonym">Neptunus trituberculatus</name>
    <dbReference type="NCBI Taxonomy" id="210409"/>
    <lineage>
        <taxon>Eukaryota</taxon>
        <taxon>Metazoa</taxon>
        <taxon>Ecdysozoa</taxon>
        <taxon>Arthropoda</taxon>
        <taxon>Crustacea</taxon>
        <taxon>Multicrustacea</taxon>
        <taxon>Malacostraca</taxon>
        <taxon>Eumalacostraca</taxon>
        <taxon>Eucarida</taxon>
        <taxon>Decapoda</taxon>
        <taxon>Pleocyemata</taxon>
        <taxon>Brachyura</taxon>
        <taxon>Eubrachyura</taxon>
        <taxon>Portunoidea</taxon>
        <taxon>Portunidae</taxon>
        <taxon>Portuninae</taxon>
        <taxon>Portunus</taxon>
    </lineage>
</organism>
<evidence type="ECO:0000313" key="2">
    <source>
        <dbReference type="Proteomes" id="UP000324222"/>
    </source>
</evidence>
<dbReference type="EMBL" id="VSRR010021889">
    <property type="protein sequence ID" value="MPC64293.1"/>
    <property type="molecule type" value="Genomic_DNA"/>
</dbReference>
<proteinExistence type="predicted"/>
<keyword evidence="2" id="KW-1185">Reference proteome</keyword>
<accession>A0A5B7H2K2</accession>
<gene>
    <name evidence="1" type="ORF">E2C01_058405</name>
</gene>
<sequence>MQQNVPQVRDRVRGCEGCGEYRVWGTCGRPSRGPAGSTLIVPTTNHMAHAHFRNIHNNTDHYRNMFIIQHICPPLCVHQSPITTQHNSGTQNNYPLAPQV</sequence>
<protein>
    <submittedName>
        <fullName evidence="1">Uncharacterized protein</fullName>
    </submittedName>
</protein>
<dbReference type="Proteomes" id="UP000324222">
    <property type="component" value="Unassembled WGS sequence"/>
</dbReference>
<comment type="caution">
    <text evidence="1">The sequence shown here is derived from an EMBL/GenBank/DDBJ whole genome shotgun (WGS) entry which is preliminary data.</text>
</comment>